<dbReference type="RefSeq" id="WP_371753743.1">
    <property type="nucleotide sequence ID" value="NZ_JAYJLD010000009.1"/>
</dbReference>
<dbReference type="EMBL" id="JAYJLD010000009">
    <property type="protein sequence ID" value="MEB3101624.1"/>
    <property type="molecule type" value="Genomic_DNA"/>
</dbReference>
<proteinExistence type="predicted"/>
<dbReference type="Proteomes" id="UP001310386">
    <property type="component" value="Unassembled WGS sequence"/>
</dbReference>
<dbReference type="Pfam" id="PF02423">
    <property type="entry name" value="OCD_Mu_crystall"/>
    <property type="match status" value="1"/>
</dbReference>
<dbReference type="PIRSF" id="PIRSF001439">
    <property type="entry name" value="CryM"/>
    <property type="match status" value="1"/>
</dbReference>
<comment type="caution">
    <text evidence="1">The sequence shown here is derived from an EMBL/GenBank/DDBJ whole genome shotgun (WGS) entry which is preliminary data.</text>
</comment>
<dbReference type="Gene3D" id="3.30.1780.10">
    <property type="entry name" value="ornithine cyclodeaminase, domain 1"/>
    <property type="match status" value="1"/>
</dbReference>
<evidence type="ECO:0000313" key="1">
    <source>
        <dbReference type="EMBL" id="MEB3101624.1"/>
    </source>
</evidence>
<organism evidence="1 2">
    <name type="scientific">Ferviditalea candida</name>
    <dbReference type="NCBI Taxonomy" id="3108399"/>
    <lineage>
        <taxon>Bacteria</taxon>
        <taxon>Bacillati</taxon>
        <taxon>Bacillota</taxon>
        <taxon>Bacilli</taxon>
        <taxon>Bacillales</taxon>
        <taxon>Paenibacillaceae</taxon>
        <taxon>Ferviditalea</taxon>
    </lineage>
</organism>
<accession>A0ABU5ZGJ4</accession>
<name>A0ABU5ZGJ4_9BACL</name>
<evidence type="ECO:0000313" key="2">
    <source>
        <dbReference type="Proteomes" id="UP001310386"/>
    </source>
</evidence>
<keyword evidence="2" id="KW-1185">Reference proteome</keyword>
<gene>
    <name evidence="1" type="ORF">VF724_08105</name>
</gene>
<dbReference type="PANTHER" id="PTHR13812">
    <property type="entry name" value="KETIMINE REDUCTASE MU-CRYSTALLIN"/>
    <property type="match status" value="1"/>
</dbReference>
<reference evidence="1" key="1">
    <citation type="submission" date="2023-12" db="EMBL/GenBank/DDBJ databases">
        <title>Fervidustalea candida gen. nov., sp. nov., a novel member of the family Paenibacillaceae isolated from a geothermal area.</title>
        <authorList>
            <person name="Li W.-J."/>
            <person name="Jiao J.-Y."/>
            <person name="Chen Y."/>
        </authorList>
    </citation>
    <scope>NUCLEOTIDE SEQUENCE</scope>
    <source>
        <strain evidence="1">SYSU GA230002</strain>
    </source>
</reference>
<dbReference type="SUPFAM" id="SSF51735">
    <property type="entry name" value="NAD(P)-binding Rossmann-fold domains"/>
    <property type="match status" value="1"/>
</dbReference>
<protein>
    <submittedName>
        <fullName evidence="1">2,3-diaminopropionate biosynthesis protein SbnB</fullName>
    </submittedName>
</protein>
<sequence>MDLRTDRQIELERMELVLLYLNEQDIGRLGADWNTLIKLLEDALFSIDAGDYAQPLKPYLRYKDLRNRIIAMPAYVGGSMDVAGIKWVSSFPGNVDQNLPRAHNVVILNDAATGKPEAIIHSPLLNILRTAAVSGLLLKHWLQARPGKRLKVGIIGWGPIGRRHFRMCTELFGDRIDRIFLYDLRAIDPETAVSPLGAPVTVTDNWEEAYEEADVFITCTVSDYRYVNVPPKNGRLLMDISLRDFQLDALTGIGTFIVDDWEEVCRENTDIELLHLAGRLSREQALSLTDVVCRKALLDVDGGESVFFSPMGMAVFDISVADYYRRLAQETGAGQLLE</sequence>
<dbReference type="PANTHER" id="PTHR13812:SF19">
    <property type="entry name" value="KETIMINE REDUCTASE MU-CRYSTALLIN"/>
    <property type="match status" value="1"/>
</dbReference>
<dbReference type="InterPro" id="IPR003462">
    <property type="entry name" value="ODC_Mu_crystall"/>
</dbReference>
<dbReference type="Gene3D" id="3.40.50.720">
    <property type="entry name" value="NAD(P)-binding Rossmann-like Domain"/>
    <property type="match status" value="1"/>
</dbReference>
<dbReference type="InterPro" id="IPR036291">
    <property type="entry name" value="NAD(P)-bd_dom_sf"/>
</dbReference>
<dbReference type="InterPro" id="IPR023401">
    <property type="entry name" value="ODC_N"/>
</dbReference>